<keyword evidence="2" id="KW-0804">Transcription</keyword>
<keyword evidence="7" id="KW-1185">Reference proteome</keyword>
<evidence type="ECO:0000313" key="6">
    <source>
        <dbReference type="EMBL" id="PPQ96083.1"/>
    </source>
</evidence>
<dbReference type="Pfam" id="PF00505">
    <property type="entry name" value="HMG_box"/>
    <property type="match status" value="1"/>
</dbReference>
<feature type="DNA-binding region" description="HMG box" evidence="3">
    <location>
        <begin position="76"/>
        <end position="144"/>
    </location>
</feature>
<dbReference type="SUPFAM" id="SSF47095">
    <property type="entry name" value="HMG-box"/>
    <property type="match status" value="1"/>
</dbReference>
<evidence type="ECO:0000256" key="1">
    <source>
        <dbReference type="ARBA" id="ARBA00023125"/>
    </source>
</evidence>
<sequence length="475" mass="52120">MSRCSTDYSVPSTARSSNTLSLQHDRHFDERASQSGSEDGSYALYTDAHKIEAELEGMYDPNAALTSQTLNADGTPKRPMNAFMIFARRRRPQVSAENQSMRTGEISKILSREWVSMPASEKQFYLEQAKQLKETFNTRYPDYVYRRRPNNSRKRRRSDAGTMRPVDPTLLADQGDELVANVDFESSPIEAEGHLEASLPLSTSFPRPPSYDIRPTPLDQAKYGSNLSRSASHQVAPEPMFRSNGHHDPRLPYVSAGNSDRVASNLGSSASPRDALHGLHYPYGQSPSHSQSPAIFGTAESTVTGHQGWQSRVDRPTPPWLSGGHDRITASISTQKQPPYSPTGSWSGSAENSSTRSDASPSSTNFFPTLNTPFYPTQPQASPFQSHVASSSPHAIPQPSSFEPLNLQPSSLPRDFVSRGYEASISPDNAYPPPASGRDALPYSQRILPPVQAGPSYHQASSSPAPGHGGYWNRD</sequence>
<dbReference type="SMART" id="SM00398">
    <property type="entry name" value="HMG"/>
    <property type="match status" value="1"/>
</dbReference>
<dbReference type="OrthoDB" id="1919336at2759"/>
<keyword evidence="3" id="KW-0539">Nucleus</keyword>
<feature type="region of interest" description="Disordered" evidence="4">
    <location>
        <begin position="1"/>
        <end position="40"/>
    </location>
</feature>
<gene>
    <name evidence="6" type="ORF">CVT26_004715</name>
</gene>
<feature type="compositionally biased region" description="Basic and acidic residues" evidence="4">
    <location>
        <begin position="23"/>
        <end position="32"/>
    </location>
</feature>
<dbReference type="STRING" id="231916.A0A409XZE0"/>
<dbReference type="InParanoid" id="A0A409XZE0"/>
<dbReference type="PANTHER" id="PTHR10270">
    <property type="entry name" value="SOX TRANSCRIPTION FACTOR"/>
    <property type="match status" value="1"/>
</dbReference>
<evidence type="ECO:0000259" key="5">
    <source>
        <dbReference type="PROSITE" id="PS50118"/>
    </source>
</evidence>
<feature type="compositionally biased region" description="Polar residues" evidence="4">
    <location>
        <begin position="256"/>
        <end position="271"/>
    </location>
</feature>
<dbReference type="PROSITE" id="PS50118">
    <property type="entry name" value="HMG_BOX_2"/>
    <property type="match status" value="1"/>
</dbReference>
<protein>
    <recommendedName>
        <fullName evidence="5">HMG box domain-containing protein</fullName>
    </recommendedName>
</protein>
<evidence type="ECO:0000313" key="7">
    <source>
        <dbReference type="Proteomes" id="UP000284706"/>
    </source>
</evidence>
<dbReference type="Proteomes" id="UP000284706">
    <property type="component" value="Unassembled WGS sequence"/>
</dbReference>
<dbReference type="InterPro" id="IPR009071">
    <property type="entry name" value="HMG_box_dom"/>
</dbReference>
<dbReference type="Gene3D" id="1.10.30.10">
    <property type="entry name" value="High mobility group box domain"/>
    <property type="match status" value="1"/>
</dbReference>
<feature type="compositionally biased region" description="Basic residues" evidence="4">
    <location>
        <begin position="146"/>
        <end position="157"/>
    </location>
</feature>
<feature type="domain" description="HMG box" evidence="5">
    <location>
        <begin position="76"/>
        <end position="144"/>
    </location>
</feature>
<evidence type="ECO:0000256" key="3">
    <source>
        <dbReference type="PROSITE-ProRule" id="PRU00267"/>
    </source>
</evidence>
<comment type="caution">
    <text evidence="6">The sequence shown here is derived from an EMBL/GenBank/DDBJ whole genome shotgun (WGS) entry which is preliminary data.</text>
</comment>
<dbReference type="GO" id="GO:0030154">
    <property type="term" value="P:cell differentiation"/>
    <property type="evidence" value="ECO:0007669"/>
    <property type="project" value="TreeGrafter"/>
</dbReference>
<feature type="region of interest" description="Disordered" evidence="4">
    <location>
        <begin position="146"/>
        <end position="169"/>
    </location>
</feature>
<feature type="compositionally biased region" description="Polar residues" evidence="4">
    <location>
        <begin position="1"/>
        <end position="22"/>
    </location>
</feature>
<accession>A0A409XZE0</accession>
<dbReference type="AlphaFoldDB" id="A0A409XZE0"/>
<feature type="compositionally biased region" description="Polar residues" evidence="4">
    <location>
        <begin position="330"/>
        <end position="352"/>
    </location>
</feature>
<dbReference type="GO" id="GO:0005634">
    <property type="term" value="C:nucleus"/>
    <property type="evidence" value="ECO:0007669"/>
    <property type="project" value="UniProtKB-UniRule"/>
</dbReference>
<feature type="compositionally biased region" description="Low complexity" evidence="4">
    <location>
        <begin position="353"/>
        <end position="363"/>
    </location>
</feature>
<organism evidence="6 7">
    <name type="scientific">Gymnopilus dilepis</name>
    <dbReference type="NCBI Taxonomy" id="231916"/>
    <lineage>
        <taxon>Eukaryota</taxon>
        <taxon>Fungi</taxon>
        <taxon>Dikarya</taxon>
        <taxon>Basidiomycota</taxon>
        <taxon>Agaricomycotina</taxon>
        <taxon>Agaricomycetes</taxon>
        <taxon>Agaricomycetidae</taxon>
        <taxon>Agaricales</taxon>
        <taxon>Agaricineae</taxon>
        <taxon>Hymenogastraceae</taxon>
        <taxon>Gymnopilus</taxon>
    </lineage>
</organism>
<feature type="region of interest" description="Disordered" evidence="4">
    <location>
        <begin position="225"/>
        <end position="475"/>
    </location>
</feature>
<dbReference type="InterPro" id="IPR050140">
    <property type="entry name" value="SRY-related_HMG-box_TF-like"/>
</dbReference>
<dbReference type="GO" id="GO:0000978">
    <property type="term" value="F:RNA polymerase II cis-regulatory region sequence-specific DNA binding"/>
    <property type="evidence" value="ECO:0007669"/>
    <property type="project" value="TreeGrafter"/>
</dbReference>
<name>A0A409XZE0_9AGAR</name>
<reference evidence="6 7" key="1">
    <citation type="journal article" date="2018" name="Evol. Lett.">
        <title>Horizontal gene cluster transfer increased hallucinogenic mushroom diversity.</title>
        <authorList>
            <person name="Reynolds H.T."/>
            <person name="Vijayakumar V."/>
            <person name="Gluck-Thaler E."/>
            <person name="Korotkin H.B."/>
            <person name="Matheny P.B."/>
            <person name="Slot J.C."/>
        </authorList>
    </citation>
    <scope>NUCLEOTIDE SEQUENCE [LARGE SCALE GENOMIC DNA]</scope>
    <source>
        <strain evidence="6 7">SRW20</strain>
    </source>
</reference>
<dbReference type="PANTHER" id="PTHR10270:SF161">
    <property type="entry name" value="SEX-DETERMINING REGION Y PROTEIN"/>
    <property type="match status" value="1"/>
</dbReference>
<dbReference type="GO" id="GO:0001228">
    <property type="term" value="F:DNA-binding transcription activator activity, RNA polymerase II-specific"/>
    <property type="evidence" value="ECO:0007669"/>
    <property type="project" value="TreeGrafter"/>
</dbReference>
<evidence type="ECO:0000256" key="4">
    <source>
        <dbReference type="SAM" id="MobiDB-lite"/>
    </source>
</evidence>
<feature type="compositionally biased region" description="Polar residues" evidence="4">
    <location>
        <begin position="285"/>
        <end position="310"/>
    </location>
</feature>
<keyword evidence="1 3" id="KW-0238">DNA-binding</keyword>
<evidence type="ECO:0000256" key="2">
    <source>
        <dbReference type="ARBA" id="ARBA00023163"/>
    </source>
</evidence>
<proteinExistence type="predicted"/>
<dbReference type="EMBL" id="NHYE01001396">
    <property type="protein sequence ID" value="PPQ96083.1"/>
    <property type="molecule type" value="Genomic_DNA"/>
</dbReference>
<feature type="compositionally biased region" description="Polar residues" evidence="4">
    <location>
        <begin position="364"/>
        <end position="411"/>
    </location>
</feature>
<dbReference type="InterPro" id="IPR036910">
    <property type="entry name" value="HMG_box_dom_sf"/>
</dbReference>